<gene>
    <name evidence="7" type="ORF">CAOG_009759</name>
</gene>
<dbReference type="PANTHER" id="PTHR46831">
    <property type="entry name" value="ZINC FINGER MYND DOMAIN-CONTAINING PROTEIN 19"/>
    <property type="match status" value="1"/>
</dbReference>
<feature type="region of interest" description="Disordered" evidence="5">
    <location>
        <begin position="97"/>
        <end position="151"/>
    </location>
</feature>
<feature type="compositionally biased region" description="Low complexity" evidence="5">
    <location>
        <begin position="388"/>
        <end position="398"/>
    </location>
</feature>
<evidence type="ECO:0000256" key="5">
    <source>
        <dbReference type="SAM" id="MobiDB-lite"/>
    </source>
</evidence>
<dbReference type="Gene3D" id="6.10.140.2220">
    <property type="match status" value="1"/>
</dbReference>
<evidence type="ECO:0000256" key="3">
    <source>
        <dbReference type="ARBA" id="ARBA00022833"/>
    </source>
</evidence>
<evidence type="ECO:0000256" key="4">
    <source>
        <dbReference type="PROSITE-ProRule" id="PRU00134"/>
    </source>
</evidence>
<dbReference type="InterPro" id="IPR032978">
    <property type="entry name" value="ZMYND19"/>
</dbReference>
<keyword evidence="1" id="KW-0479">Metal-binding</keyword>
<proteinExistence type="predicted"/>
<dbReference type="AlphaFoldDB" id="A0A0D2X314"/>
<evidence type="ECO:0000256" key="1">
    <source>
        <dbReference type="ARBA" id="ARBA00022723"/>
    </source>
</evidence>
<dbReference type="GO" id="GO:0005737">
    <property type="term" value="C:cytoplasm"/>
    <property type="evidence" value="ECO:0007669"/>
    <property type="project" value="TreeGrafter"/>
</dbReference>
<organism evidence="7 8">
    <name type="scientific">Capsaspora owczarzaki (strain ATCC 30864)</name>
    <dbReference type="NCBI Taxonomy" id="595528"/>
    <lineage>
        <taxon>Eukaryota</taxon>
        <taxon>Filasterea</taxon>
        <taxon>Capsaspora</taxon>
    </lineage>
</organism>
<dbReference type="PROSITE" id="PS50865">
    <property type="entry name" value="ZF_MYND_2"/>
    <property type="match status" value="1"/>
</dbReference>
<dbReference type="InParanoid" id="A0A0D2X314"/>
<dbReference type="Pfam" id="PF01753">
    <property type="entry name" value="zf-MYND"/>
    <property type="match status" value="1"/>
</dbReference>
<dbReference type="InterPro" id="IPR003615">
    <property type="entry name" value="HNH_nuc"/>
</dbReference>
<name>A0A0D2X314_CAPO3</name>
<keyword evidence="8" id="KW-1185">Reference proteome</keyword>
<keyword evidence="3" id="KW-0862">Zinc</keyword>
<accession>A0A0D2X314</accession>
<evidence type="ECO:0000259" key="6">
    <source>
        <dbReference type="PROSITE" id="PS50865"/>
    </source>
</evidence>
<dbReference type="PANTHER" id="PTHR46831:SF1">
    <property type="entry name" value="ZINC FINGER MYND DOMAIN-CONTAINING PROTEIN 19"/>
    <property type="match status" value="1"/>
</dbReference>
<evidence type="ECO:0000313" key="7">
    <source>
        <dbReference type="EMBL" id="KJE93514.1"/>
    </source>
</evidence>
<sequence length="407" mass="43395">MSRGLKLGIVHLGKVCGKHKYMLIDVVDIPFVRQFCYHASLEVDRNGNAAKIFAYAFEPAESSRANGPGGRVLTSFATATPAARQQLLMSMIMRETTSSSNGVGGGGSSPAASSSSAAAPGLEIPSVGSSSSPPESPASLNSSSAPNAHSASADGHFHELLWLHHKGAIPAGCHVVHRNGITVDNRLSNLELAPLSRGDGDFSNMDPTDVDIRTSETSLYRAALTQLPPYRDDELASINPGTLASDDDTVDAVNAPPLALADPVPATRTTIAPPLALTSGPARLDSVASPLHFMINTVGGVARDCVVFAPTVLNGNGDMFEDATSPDCALLYECHHSPCCKLEPDLRQFMVCSRCRHVRYCGERCQQLDWKHHRKECRLPSTDPPQNSRRVVSERSSSTPQVLPALR</sequence>
<dbReference type="GO" id="GO:0016020">
    <property type="term" value="C:membrane"/>
    <property type="evidence" value="ECO:0007669"/>
    <property type="project" value="TreeGrafter"/>
</dbReference>
<feature type="region of interest" description="Disordered" evidence="5">
    <location>
        <begin position="379"/>
        <end position="407"/>
    </location>
</feature>
<dbReference type="GO" id="GO:0008270">
    <property type="term" value="F:zinc ion binding"/>
    <property type="evidence" value="ECO:0007669"/>
    <property type="project" value="UniProtKB-KW"/>
</dbReference>
<feature type="domain" description="MYND-type" evidence="6">
    <location>
        <begin position="336"/>
        <end position="377"/>
    </location>
</feature>
<dbReference type="InterPro" id="IPR044925">
    <property type="entry name" value="His-Me_finger_sf"/>
</dbReference>
<dbReference type="SUPFAM" id="SSF54060">
    <property type="entry name" value="His-Me finger endonucleases"/>
    <property type="match status" value="1"/>
</dbReference>
<dbReference type="STRING" id="595528.A0A0D2X314"/>
<dbReference type="Proteomes" id="UP000008743">
    <property type="component" value="Unassembled WGS sequence"/>
</dbReference>
<dbReference type="SUPFAM" id="SSF144232">
    <property type="entry name" value="HIT/MYND zinc finger-like"/>
    <property type="match status" value="1"/>
</dbReference>
<dbReference type="InterPro" id="IPR002893">
    <property type="entry name" value="Znf_MYND"/>
</dbReference>
<protein>
    <recommendedName>
        <fullName evidence="6">MYND-type domain-containing protein</fullName>
    </recommendedName>
</protein>
<dbReference type="EMBL" id="KE346365">
    <property type="protein sequence ID" value="KJE93514.1"/>
    <property type="molecule type" value="Genomic_DNA"/>
</dbReference>
<evidence type="ECO:0000256" key="2">
    <source>
        <dbReference type="ARBA" id="ARBA00022771"/>
    </source>
</evidence>
<evidence type="ECO:0000313" key="8">
    <source>
        <dbReference type="Proteomes" id="UP000008743"/>
    </source>
</evidence>
<reference evidence="8" key="1">
    <citation type="submission" date="2011-02" db="EMBL/GenBank/DDBJ databases">
        <title>The Genome Sequence of Capsaspora owczarzaki ATCC 30864.</title>
        <authorList>
            <person name="Russ C."/>
            <person name="Cuomo C."/>
            <person name="Burger G."/>
            <person name="Gray M.W."/>
            <person name="Holland P.W.H."/>
            <person name="King N."/>
            <person name="Lang F.B.F."/>
            <person name="Roger A.J."/>
            <person name="Ruiz-Trillo I."/>
            <person name="Young S.K."/>
            <person name="Zeng Q."/>
            <person name="Gargeya S."/>
            <person name="Alvarado L."/>
            <person name="Berlin A."/>
            <person name="Chapman S.B."/>
            <person name="Chen Z."/>
            <person name="Freedman E."/>
            <person name="Gellesch M."/>
            <person name="Goldberg J."/>
            <person name="Griggs A."/>
            <person name="Gujja S."/>
            <person name="Heilman E."/>
            <person name="Heiman D."/>
            <person name="Howarth C."/>
            <person name="Mehta T."/>
            <person name="Neiman D."/>
            <person name="Pearson M."/>
            <person name="Roberts A."/>
            <person name="Saif S."/>
            <person name="Shea T."/>
            <person name="Shenoy N."/>
            <person name="Sisk P."/>
            <person name="Stolte C."/>
            <person name="Sykes S."/>
            <person name="White J."/>
            <person name="Yandava C."/>
            <person name="Haas B."/>
            <person name="Nusbaum C."/>
            <person name="Birren B."/>
        </authorList>
    </citation>
    <scope>NUCLEOTIDE SEQUENCE</scope>
    <source>
        <strain evidence="8">ATCC 30864</strain>
    </source>
</reference>
<dbReference type="Pfam" id="PF13392">
    <property type="entry name" value="HNH_3"/>
    <property type="match status" value="1"/>
</dbReference>
<dbReference type="PhylomeDB" id="A0A0D2X314"/>
<keyword evidence="2 4" id="KW-0863">Zinc-finger</keyword>
<dbReference type="OrthoDB" id="2951111at2759"/>
<feature type="compositionally biased region" description="Low complexity" evidence="5">
    <location>
        <begin position="109"/>
        <end position="151"/>
    </location>
</feature>